<evidence type="ECO:0000313" key="2">
    <source>
        <dbReference type="EMBL" id="KAI9181249.1"/>
    </source>
</evidence>
<dbReference type="AlphaFoldDB" id="A0AAD5IZ48"/>
<proteinExistence type="predicted"/>
<evidence type="ECO:0000313" key="3">
    <source>
        <dbReference type="Proteomes" id="UP001064489"/>
    </source>
</evidence>
<evidence type="ECO:0000256" key="1">
    <source>
        <dbReference type="SAM" id="MobiDB-lite"/>
    </source>
</evidence>
<sequence>MNLSPRKTWYWRYVMSDILTTLDRLAQAGRFGRGSDRENNGGGGAACNAADRTPTPVDGSKRGSQILSGDDGAEKKP</sequence>
<dbReference type="EMBL" id="JAJSOW010000101">
    <property type="protein sequence ID" value="KAI9181249.1"/>
    <property type="molecule type" value="Genomic_DNA"/>
</dbReference>
<keyword evidence="3" id="KW-1185">Reference proteome</keyword>
<feature type="region of interest" description="Disordered" evidence="1">
    <location>
        <begin position="31"/>
        <end position="77"/>
    </location>
</feature>
<protein>
    <submittedName>
        <fullName evidence="2">Uncharacterized protein</fullName>
    </submittedName>
</protein>
<name>A0AAD5IZ48_ACENE</name>
<reference evidence="2" key="1">
    <citation type="journal article" date="2022" name="Plant J.">
        <title>Strategies of tolerance reflected in two North American maple genomes.</title>
        <authorList>
            <person name="McEvoy S.L."/>
            <person name="Sezen U.U."/>
            <person name="Trouern-Trend A."/>
            <person name="McMahon S.M."/>
            <person name="Schaberg P.G."/>
            <person name="Yang J."/>
            <person name="Wegrzyn J.L."/>
            <person name="Swenson N.G."/>
        </authorList>
    </citation>
    <scope>NUCLEOTIDE SEQUENCE</scope>
    <source>
        <strain evidence="2">91603</strain>
    </source>
</reference>
<reference evidence="2" key="2">
    <citation type="submission" date="2023-02" db="EMBL/GenBank/DDBJ databases">
        <authorList>
            <person name="Swenson N.G."/>
            <person name="Wegrzyn J.L."/>
            <person name="Mcevoy S.L."/>
        </authorList>
    </citation>
    <scope>NUCLEOTIDE SEQUENCE</scope>
    <source>
        <strain evidence="2">91603</strain>
        <tissue evidence="2">Leaf</tissue>
    </source>
</reference>
<organism evidence="2 3">
    <name type="scientific">Acer negundo</name>
    <name type="common">Box elder</name>
    <dbReference type="NCBI Taxonomy" id="4023"/>
    <lineage>
        <taxon>Eukaryota</taxon>
        <taxon>Viridiplantae</taxon>
        <taxon>Streptophyta</taxon>
        <taxon>Embryophyta</taxon>
        <taxon>Tracheophyta</taxon>
        <taxon>Spermatophyta</taxon>
        <taxon>Magnoliopsida</taxon>
        <taxon>eudicotyledons</taxon>
        <taxon>Gunneridae</taxon>
        <taxon>Pentapetalae</taxon>
        <taxon>rosids</taxon>
        <taxon>malvids</taxon>
        <taxon>Sapindales</taxon>
        <taxon>Sapindaceae</taxon>
        <taxon>Hippocastanoideae</taxon>
        <taxon>Acereae</taxon>
        <taxon>Acer</taxon>
    </lineage>
</organism>
<dbReference type="Proteomes" id="UP001064489">
    <property type="component" value="Chromosome 4"/>
</dbReference>
<comment type="caution">
    <text evidence="2">The sequence shown here is derived from an EMBL/GenBank/DDBJ whole genome shotgun (WGS) entry which is preliminary data.</text>
</comment>
<gene>
    <name evidence="2" type="ORF">LWI28_012889</name>
</gene>
<accession>A0AAD5IZ48</accession>